<reference evidence="2 3" key="1">
    <citation type="submission" date="2020-08" db="EMBL/GenBank/DDBJ databases">
        <title>The genome sequence of type strain Novosphingobium piscinae KCTC 42194.</title>
        <authorList>
            <person name="Liu Y."/>
        </authorList>
    </citation>
    <scope>NUCLEOTIDE SEQUENCE [LARGE SCALE GENOMIC DNA]</scope>
    <source>
        <strain evidence="2 3">KCTC 42194</strain>
    </source>
</reference>
<name>A0A7X1G117_9SPHN</name>
<dbReference type="Proteomes" id="UP000551327">
    <property type="component" value="Unassembled WGS sequence"/>
</dbReference>
<organism evidence="2 3">
    <name type="scientific">Novosphingobium piscinae</name>
    <dbReference type="NCBI Taxonomy" id="1507448"/>
    <lineage>
        <taxon>Bacteria</taxon>
        <taxon>Pseudomonadati</taxon>
        <taxon>Pseudomonadota</taxon>
        <taxon>Alphaproteobacteria</taxon>
        <taxon>Sphingomonadales</taxon>
        <taxon>Sphingomonadaceae</taxon>
        <taxon>Novosphingobium</taxon>
    </lineage>
</organism>
<sequence length="309" mass="33416">MFYAPDTAPIDLPTFKSTISLPYTLTPGRAAGVFLAEMPNRRIVGARFADGTVIAPAQDFSPRDGEEPTELVQAPETGELTGFTRVNGVVLGLVRLDGCRNSFVHRILADLDQVKVGQRVAVQWAAGDEGTSILAIEGFVPAADAAVGEVKPLVGAAEPLGVINYAMALHYDHAYGPYYGRMFDELKENGVVMGVRGSNADEALLPPREIDDITHKRTGTWKACADTGTIRACSLINVEVYGQTRQVPYAYAEIVLDGASTKMIHVIEIDDLETAKQQIKPGARVRAVWTTGERRGAVSDIERFEVIEG</sequence>
<dbReference type="PANTHER" id="PTHR34075:SF5">
    <property type="entry name" value="BLR3430 PROTEIN"/>
    <property type="match status" value="1"/>
</dbReference>
<gene>
    <name evidence="2" type="ORF">H7F53_15675</name>
</gene>
<dbReference type="Pfam" id="PF01796">
    <property type="entry name" value="OB_ChsH2_C"/>
    <property type="match status" value="1"/>
</dbReference>
<dbReference type="Gene3D" id="6.10.30.10">
    <property type="match status" value="1"/>
</dbReference>
<dbReference type="InterPro" id="IPR012340">
    <property type="entry name" value="NA-bd_OB-fold"/>
</dbReference>
<evidence type="ECO:0000259" key="1">
    <source>
        <dbReference type="Pfam" id="PF01796"/>
    </source>
</evidence>
<protein>
    <submittedName>
        <fullName evidence="2">OB-fold domain-containing protein</fullName>
    </submittedName>
</protein>
<keyword evidence="3" id="KW-1185">Reference proteome</keyword>
<proteinExistence type="predicted"/>
<accession>A0A7X1G117</accession>
<dbReference type="InterPro" id="IPR002878">
    <property type="entry name" value="ChsH2_C"/>
</dbReference>
<dbReference type="EMBL" id="JACLAX010000022">
    <property type="protein sequence ID" value="MBC2670591.1"/>
    <property type="molecule type" value="Genomic_DNA"/>
</dbReference>
<evidence type="ECO:0000313" key="2">
    <source>
        <dbReference type="EMBL" id="MBC2670591.1"/>
    </source>
</evidence>
<evidence type="ECO:0000313" key="3">
    <source>
        <dbReference type="Proteomes" id="UP000551327"/>
    </source>
</evidence>
<feature type="domain" description="ChsH2 C-terminal OB-fold" evidence="1">
    <location>
        <begin position="221"/>
        <end position="289"/>
    </location>
</feature>
<dbReference type="RefSeq" id="WP_185680453.1">
    <property type="nucleotide sequence ID" value="NZ_JACLAX010000022.1"/>
</dbReference>
<dbReference type="AlphaFoldDB" id="A0A7X1G117"/>
<dbReference type="InterPro" id="IPR052513">
    <property type="entry name" value="Thioester_dehydratase-like"/>
</dbReference>
<comment type="caution">
    <text evidence="2">The sequence shown here is derived from an EMBL/GenBank/DDBJ whole genome shotgun (WGS) entry which is preliminary data.</text>
</comment>
<dbReference type="PANTHER" id="PTHR34075">
    <property type="entry name" value="BLR3430 PROTEIN"/>
    <property type="match status" value="1"/>
</dbReference>
<dbReference type="SUPFAM" id="SSF50249">
    <property type="entry name" value="Nucleic acid-binding proteins"/>
    <property type="match status" value="2"/>
</dbReference>